<organism evidence="1 2">
    <name type="scientific">Caballeronia glathei</name>
    <dbReference type="NCBI Taxonomy" id="60547"/>
    <lineage>
        <taxon>Bacteria</taxon>
        <taxon>Pseudomonadati</taxon>
        <taxon>Pseudomonadota</taxon>
        <taxon>Betaproteobacteria</taxon>
        <taxon>Burkholderiales</taxon>
        <taxon>Burkholderiaceae</taxon>
        <taxon>Caballeronia</taxon>
    </lineage>
</organism>
<keyword evidence="2" id="KW-1185">Reference proteome</keyword>
<evidence type="ECO:0008006" key="3">
    <source>
        <dbReference type="Google" id="ProtNLM"/>
    </source>
</evidence>
<dbReference type="RefSeq" id="WP_035932991.1">
    <property type="nucleotide sequence ID" value="NZ_CADFFX010000004.1"/>
</dbReference>
<dbReference type="Proteomes" id="UP000027466">
    <property type="component" value="Unassembled WGS sequence"/>
</dbReference>
<dbReference type="EMBL" id="JFHC01000018">
    <property type="protein sequence ID" value="KDR42300.1"/>
    <property type="molecule type" value="Genomic_DNA"/>
</dbReference>
<sequence length="273" mass="30236">MTEHDALHPLRPFLRNYVWEHGRVGTRYLDCTDGEVKFDEGKKARFAAEPYIYVPLDRDAADDPKAGGPAIQEAGLARFLRAAQLGKPGEAGSAAEVQRAVHDCVELAVFSAYQRDARQARDRYAQEPMFDDEIRAALVDDIRRTYTGMREQLALFDFTVLYGLPAPLLFSDAPFIDWRVCAKPGLPFVSLPLGPYCLLVGATSGRTSRAAPVVWKSAAAMGPLKDHNRYIVERARLWIVAATDDQLVAMQGRFAPAKQETAPSEDGARPSEQ</sequence>
<comment type="caution">
    <text evidence="1">The sequence shown here is derived from an EMBL/GenBank/DDBJ whole genome shotgun (WGS) entry which is preliminary data.</text>
</comment>
<gene>
    <name evidence="1" type="ORF">BG61_10590</name>
</gene>
<protein>
    <recommendedName>
        <fullName evidence="3">DUF4238 domain-containing protein</fullName>
    </recommendedName>
</protein>
<proteinExistence type="predicted"/>
<dbReference type="AlphaFoldDB" id="A0A069PNV7"/>
<reference evidence="1 2" key="1">
    <citation type="submission" date="2014-03" db="EMBL/GenBank/DDBJ databases">
        <title>Draft Genome Sequences of Four Burkholderia Strains.</title>
        <authorList>
            <person name="Liu X.Y."/>
            <person name="Li C.X."/>
            <person name="Xu J.H."/>
        </authorList>
    </citation>
    <scope>NUCLEOTIDE SEQUENCE [LARGE SCALE GENOMIC DNA]</scope>
    <source>
        <strain evidence="1 2">DSM 50014</strain>
    </source>
</reference>
<evidence type="ECO:0000313" key="2">
    <source>
        <dbReference type="Proteomes" id="UP000027466"/>
    </source>
</evidence>
<accession>A0A069PNV7</accession>
<evidence type="ECO:0000313" key="1">
    <source>
        <dbReference type="EMBL" id="KDR42300.1"/>
    </source>
</evidence>
<name>A0A069PNV7_9BURK</name>